<dbReference type="PROSITE" id="PS50225">
    <property type="entry name" value="SOCS"/>
    <property type="match status" value="1"/>
</dbReference>
<dbReference type="SUPFAM" id="SSF48403">
    <property type="entry name" value="Ankyrin repeat"/>
    <property type="match status" value="1"/>
</dbReference>
<dbReference type="InterPro" id="IPR002110">
    <property type="entry name" value="Ankyrin_rpt"/>
</dbReference>
<protein>
    <submittedName>
        <fullName evidence="4">Ankyrin repeat domain 61</fullName>
    </submittedName>
</protein>
<proteinExistence type="predicted"/>
<dbReference type="GeneTree" id="ENSGT00840000130004"/>
<dbReference type="PANTHER" id="PTHR24118:SF100">
    <property type="entry name" value="FYVE-TYPE DOMAIN-CONTAINING PROTEIN"/>
    <property type="match status" value="1"/>
</dbReference>
<keyword evidence="2" id="KW-0040">ANK repeat</keyword>
<dbReference type="InterPro" id="IPR001496">
    <property type="entry name" value="SOCS_box"/>
</dbReference>
<gene>
    <name evidence="4" type="primary">ANKRD61</name>
</gene>
<dbReference type="OrthoDB" id="194358at2759"/>
<dbReference type="SMART" id="SM00248">
    <property type="entry name" value="ANK"/>
    <property type="match status" value="6"/>
</dbReference>
<evidence type="ECO:0000256" key="1">
    <source>
        <dbReference type="ARBA" id="ARBA00004906"/>
    </source>
</evidence>
<feature type="domain" description="SOCS box" evidence="3">
    <location>
        <begin position="342"/>
        <end position="391"/>
    </location>
</feature>
<sequence>SHFKTCQKVLCSGVHEAIRTEDENRRTPDDALKINNASFLLTKWKMYGLKNMSSQNHSILPIHLAAIYRKTESLETLLYSGADPEIRDHFGHTALHLVITHWPSIRGPWPKPWTKFQRAMIAMQQRAEACLRVLCRFGANVNSPVANGCQQTPLHLAVRHGAPSAVAILAGHGANINATDQFGMVPLHMAAGVLDPCMTTSLIWAGADVNKAMRQSGSTALHMAISAAVSKAGKTTVTDLQCISELLSHGALPDSQNIAGRTPLHEACQGGREEVVDMLLQYNANVNMRTASGENCLFLFLDRKSNLCCTTLLRKLLSLTYPFTITDKEGLLPSVLLMPKHDFQRDLLLHLSQQPLSLLDICRIYIRQQYGKGQRETLKDLLPDRLFNFLKMPAPL</sequence>
<feature type="repeat" description="ANK" evidence="2">
    <location>
        <begin position="149"/>
        <end position="181"/>
    </location>
</feature>
<dbReference type="Ensembl" id="ENSSFOT00015035139.2">
    <property type="protein sequence ID" value="ENSSFOP00015034759.2"/>
    <property type="gene ID" value="ENSSFOG00015022143.2"/>
</dbReference>
<dbReference type="Proteomes" id="UP000694397">
    <property type="component" value="Chromosome 20"/>
</dbReference>
<dbReference type="AlphaFoldDB" id="A0A8C9SCP9"/>
<dbReference type="Gene3D" id="1.25.40.20">
    <property type="entry name" value="Ankyrin repeat-containing domain"/>
    <property type="match status" value="1"/>
</dbReference>
<evidence type="ECO:0000256" key="2">
    <source>
        <dbReference type="PROSITE-ProRule" id="PRU00023"/>
    </source>
</evidence>
<feature type="repeat" description="ANK" evidence="2">
    <location>
        <begin position="57"/>
        <end position="89"/>
    </location>
</feature>
<reference evidence="4 5" key="1">
    <citation type="submission" date="2019-04" db="EMBL/GenBank/DDBJ databases">
        <authorList>
            <consortium name="Wellcome Sanger Institute Data Sharing"/>
        </authorList>
    </citation>
    <scope>NUCLEOTIDE SEQUENCE [LARGE SCALE GENOMIC DNA]</scope>
</reference>
<comment type="pathway">
    <text evidence="1">Protein modification; protein ubiquitination.</text>
</comment>
<evidence type="ECO:0000313" key="5">
    <source>
        <dbReference type="Proteomes" id="UP000694397"/>
    </source>
</evidence>
<feature type="repeat" description="ANK" evidence="2">
    <location>
        <begin position="259"/>
        <end position="291"/>
    </location>
</feature>
<reference evidence="4" key="2">
    <citation type="submission" date="2025-08" db="UniProtKB">
        <authorList>
            <consortium name="Ensembl"/>
        </authorList>
    </citation>
    <scope>IDENTIFICATION</scope>
</reference>
<organism evidence="4 5">
    <name type="scientific">Scleropages formosus</name>
    <name type="common">Asian bonytongue</name>
    <name type="synonym">Osteoglossum formosum</name>
    <dbReference type="NCBI Taxonomy" id="113540"/>
    <lineage>
        <taxon>Eukaryota</taxon>
        <taxon>Metazoa</taxon>
        <taxon>Chordata</taxon>
        <taxon>Craniata</taxon>
        <taxon>Vertebrata</taxon>
        <taxon>Euteleostomi</taxon>
        <taxon>Actinopterygii</taxon>
        <taxon>Neopterygii</taxon>
        <taxon>Teleostei</taxon>
        <taxon>Osteoglossocephala</taxon>
        <taxon>Osteoglossomorpha</taxon>
        <taxon>Osteoglossiformes</taxon>
        <taxon>Osteoglossidae</taxon>
        <taxon>Scleropages</taxon>
    </lineage>
</organism>
<dbReference type="GO" id="GO:0016567">
    <property type="term" value="P:protein ubiquitination"/>
    <property type="evidence" value="ECO:0007669"/>
    <property type="project" value="UniProtKB-UniPathway"/>
</dbReference>
<accession>A0A8C9SCP9</accession>
<dbReference type="PANTHER" id="PTHR24118">
    <property type="entry name" value="POTE ANKYRIN DOMAIN"/>
    <property type="match status" value="1"/>
</dbReference>
<dbReference type="PROSITE" id="PS50088">
    <property type="entry name" value="ANK_REPEAT"/>
    <property type="match status" value="3"/>
</dbReference>
<dbReference type="InterPro" id="IPR036770">
    <property type="entry name" value="Ankyrin_rpt-contain_sf"/>
</dbReference>
<dbReference type="Pfam" id="PF00023">
    <property type="entry name" value="Ank"/>
    <property type="match status" value="1"/>
</dbReference>
<dbReference type="UniPathway" id="UPA00143"/>
<name>A0A8C9SCP9_SCLFO</name>
<dbReference type="PROSITE" id="PS50297">
    <property type="entry name" value="ANK_REP_REGION"/>
    <property type="match status" value="3"/>
</dbReference>
<dbReference type="Pfam" id="PF12796">
    <property type="entry name" value="Ank_2"/>
    <property type="match status" value="2"/>
</dbReference>
<evidence type="ECO:0000313" key="4">
    <source>
        <dbReference type="Ensembl" id="ENSSFOP00015034759.2"/>
    </source>
</evidence>
<evidence type="ECO:0000259" key="3">
    <source>
        <dbReference type="PROSITE" id="PS50225"/>
    </source>
</evidence>
<reference evidence="4" key="3">
    <citation type="submission" date="2025-09" db="UniProtKB">
        <authorList>
            <consortium name="Ensembl"/>
        </authorList>
    </citation>
    <scope>IDENTIFICATION</scope>
</reference>
<keyword evidence="5" id="KW-1185">Reference proteome</keyword>